<sequence length="63" mass="7124">MIKRGDYVVCKNSPNGPAGLVRRVAKDGTWMDVWFRGRYGGSFDSWSKRMKTKELREAGEGKG</sequence>
<dbReference type="AlphaFoldDB" id="A0A0F9Q5B4"/>
<organism evidence="1">
    <name type="scientific">marine sediment metagenome</name>
    <dbReference type="NCBI Taxonomy" id="412755"/>
    <lineage>
        <taxon>unclassified sequences</taxon>
        <taxon>metagenomes</taxon>
        <taxon>ecological metagenomes</taxon>
    </lineage>
</organism>
<comment type="caution">
    <text evidence="1">The sequence shown here is derived from an EMBL/GenBank/DDBJ whole genome shotgun (WGS) entry which is preliminary data.</text>
</comment>
<name>A0A0F9Q5B4_9ZZZZ</name>
<dbReference type="EMBL" id="LAZR01002277">
    <property type="protein sequence ID" value="KKN32117.1"/>
    <property type="molecule type" value="Genomic_DNA"/>
</dbReference>
<proteinExistence type="predicted"/>
<reference evidence="1" key="1">
    <citation type="journal article" date="2015" name="Nature">
        <title>Complex archaea that bridge the gap between prokaryotes and eukaryotes.</title>
        <authorList>
            <person name="Spang A."/>
            <person name="Saw J.H."/>
            <person name="Jorgensen S.L."/>
            <person name="Zaremba-Niedzwiedzka K."/>
            <person name="Martijn J."/>
            <person name="Lind A.E."/>
            <person name="van Eijk R."/>
            <person name="Schleper C."/>
            <person name="Guy L."/>
            <person name="Ettema T.J."/>
        </authorList>
    </citation>
    <scope>NUCLEOTIDE SEQUENCE</scope>
</reference>
<protein>
    <submittedName>
        <fullName evidence="1">Uncharacterized protein</fullName>
    </submittedName>
</protein>
<gene>
    <name evidence="1" type="ORF">LCGC14_0817280</name>
</gene>
<evidence type="ECO:0000313" key="1">
    <source>
        <dbReference type="EMBL" id="KKN32117.1"/>
    </source>
</evidence>
<accession>A0A0F9Q5B4</accession>